<dbReference type="Proteomes" id="UP001162131">
    <property type="component" value="Unassembled WGS sequence"/>
</dbReference>
<dbReference type="EMBL" id="CAJZBQ010000046">
    <property type="protein sequence ID" value="CAG9328917.1"/>
    <property type="molecule type" value="Genomic_DNA"/>
</dbReference>
<keyword evidence="2" id="KW-1185">Reference proteome</keyword>
<gene>
    <name evidence="1" type="ORF">BSTOLATCC_MIC46942</name>
</gene>
<reference evidence="1" key="1">
    <citation type="submission" date="2021-09" db="EMBL/GenBank/DDBJ databases">
        <authorList>
            <consortium name="AG Swart"/>
            <person name="Singh M."/>
            <person name="Singh A."/>
            <person name="Seah K."/>
            <person name="Emmerich C."/>
        </authorList>
    </citation>
    <scope>NUCLEOTIDE SEQUENCE</scope>
    <source>
        <strain evidence="1">ATCC30299</strain>
    </source>
</reference>
<evidence type="ECO:0000313" key="2">
    <source>
        <dbReference type="Proteomes" id="UP001162131"/>
    </source>
</evidence>
<evidence type="ECO:0008006" key="3">
    <source>
        <dbReference type="Google" id="ProtNLM"/>
    </source>
</evidence>
<proteinExistence type="predicted"/>
<protein>
    <recommendedName>
        <fullName evidence="3">Reverse transcriptase</fullName>
    </recommendedName>
</protein>
<comment type="caution">
    <text evidence="1">The sequence shown here is derived from an EMBL/GenBank/DDBJ whole genome shotgun (WGS) entry which is preliminary data.</text>
</comment>
<sequence>MLCSNSGIIKEIVAANCTESLPWEKKCKRILRELGLDDNSTEEDFALLDRVNWEKTLSSKILICNLKEVSSRIQTETEKTIRVWRWLKEGSECTDMPIFMKYNSEKQLAIGSIHKLRAGFNFSNHNAHMRHLALTGKCDTCSNEETEEHIIEDCPRYESLRARLLEDLEGACFPWREFRLAEVVLYSHNFEAKLKKWGEAMVGEPIARVMMMMNSTKPCKNLAGCTYWTPKFPFTRSQGLPSYRYSFLP</sequence>
<accession>A0AAU9JZS5</accession>
<dbReference type="AlphaFoldDB" id="A0AAU9JZS5"/>
<evidence type="ECO:0000313" key="1">
    <source>
        <dbReference type="EMBL" id="CAG9328917.1"/>
    </source>
</evidence>
<organism evidence="1 2">
    <name type="scientific">Blepharisma stoltei</name>
    <dbReference type="NCBI Taxonomy" id="1481888"/>
    <lineage>
        <taxon>Eukaryota</taxon>
        <taxon>Sar</taxon>
        <taxon>Alveolata</taxon>
        <taxon>Ciliophora</taxon>
        <taxon>Postciliodesmatophora</taxon>
        <taxon>Heterotrichea</taxon>
        <taxon>Heterotrichida</taxon>
        <taxon>Blepharismidae</taxon>
        <taxon>Blepharisma</taxon>
    </lineage>
</organism>
<name>A0AAU9JZS5_9CILI</name>